<reference evidence="3" key="1">
    <citation type="submission" date="2017-09" db="EMBL/GenBank/DDBJ databases">
        <title>Depth-based differentiation of microbial function through sediment-hosted aquifers and enrichment of novel symbionts in the deep terrestrial subsurface.</title>
        <authorList>
            <person name="Probst A.J."/>
            <person name="Ladd B."/>
            <person name="Jarett J.K."/>
            <person name="Geller-Mcgrath D.E."/>
            <person name="Sieber C.M.K."/>
            <person name="Emerson J.B."/>
            <person name="Anantharaman K."/>
            <person name="Thomas B.C."/>
            <person name="Malmstrom R."/>
            <person name="Stieglmeier M."/>
            <person name="Klingl A."/>
            <person name="Woyke T."/>
            <person name="Ryan C.M."/>
            <person name="Banfield J.F."/>
        </authorList>
    </citation>
    <scope>NUCLEOTIDE SEQUENCE [LARGE SCALE GENOMIC DNA]</scope>
</reference>
<organism evidence="2 3">
    <name type="scientific">Candidatus Falkowbacteria bacterium CG_4_10_14_0_2_um_filter_41_15</name>
    <dbReference type="NCBI Taxonomy" id="1974554"/>
    <lineage>
        <taxon>Bacteria</taxon>
        <taxon>Candidatus Falkowiibacteriota</taxon>
    </lineage>
</organism>
<dbReference type="Proteomes" id="UP000228743">
    <property type="component" value="Unassembled WGS sequence"/>
</dbReference>
<dbReference type="CDD" id="cd03801">
    <property type="entry name" value="GT4_PimA-like"/>
    <property type="match status" value="1"/>
</dbReference>
<sequence length="356" mass="40347">MKTLLFTMEYPPFKGGVANYYHNLEKNWPEAGSFKVLFKKYSLNPWQYLLYWQDLYRAVKTEKVDYILAGQILPLGSVVYLFSRLFHKPYAVVLHGMDFPLALVNVRKRFLTKMILGRANKIFCSNSYVAQLVKDFSLNLGQKIVVVNPGASDLLAVDPPRIEELKQQYNLVDKKVIITIGRLVKRKGVDTMLSALEFLGREKISGWRYVVLGAGPDEVYLKDLCRQRGLDNLVTFVGPVSEADKWAWLNLCDLFAMPTRNLAGDFEGFGIVYLEANLAGKPVLATGSGGVADAVLNGTNGFLIDSDKVKDLALSLEKLMNNYDLRNYLGQKGRFRVETEFNWKTQAKKIYLEINS</sequence>
<dbReference type="InterPro" id="IPR050194">
    <property type="entry name" value="Glycosyltransferase_grp1"/>
</dbReference>
<dbReference type="Gene3D" id="3.40.50.2000">
    <property type="entry name" value="Glycogen Phosphorylase B"/>
    <property type="match status" value="2"/>
</dbReference>
<dbReference type="PANTHER" id="PTHR45947">
    <property type="entry name" value="SULFOQUINOVOSYL TRANSFERASE SQD2"/>
    <property type="match status" value="1"/>
</dbReference>
<proteinExistence type="predicted"/>
<evidence type="ECO:0000313" key="3">
    <source>
        <dbReference type="Proteomes" id="UP000228743"/>
    </source>
</evidence>
<dbReference type="GO" id="GO:0016757">
    <property type="term" value="F:glycosyltransferase activity"/>
    <property type="evidence" value="ECO:0007669"/>
    <property type="project" value="InterPro"/>
</dbReference>
<gene>
    <name evidence="2" type="ORF">COX68_00160</name>
</gene>
<dbReference type="AlphaFoldDB" id="A0A2M7W0C7"/>
<protein>
    <recommendedName>
        <fullName evidence="1">Glycosyl transferase family 1 domain-containing protein</fullName>
    </recommendedName>
</protein>
<evidence type="ECO:0000259" key="1">
    <source>
        <dbReference type="Pfam" id="PF00534"/>
    </source>
</evidence>
<dbReference type="Pfam" id="PF00534">
    <property type="entry name" value="Glycos_transf_1"/>
    <property type="match status" value="1"/>
</dbReference>
<accession>A0A2M7W0C7</accession>
<dbReference type="SUPFAM" id="SSF53756">
    <property type="entry name" value="UDP-Glycosyltransferase/glycogen phosphorylase"/>
    <property type="match status" value="1"/>
</dbReference>
<evidence type="ECO:0000313" key="2">
    <source>
        <dbReference type="EMBL" id="PJA10550.1"/>
    </source>
</evidence>
<dbReference type="InterPro" id="IPR001296">
    <property type="entry name" value="Glyco_trans_1"/>
</dbReference>
<dbReference type="EMBL" id="PFPX01000004">
    <property type="protein sequence ID" value="PJA10550.1"/>
    <property type="molecule type" value="Genomic_DNA"/>
</dbReference>
<name>A0A2M7W0C7_9BACT</name>
<dbReference type="PANTHER" id="PTHR45947:SF14">
    <property type="entry name" value="SLL1723 PROTEIN"/>
    <property type="match status" value="1"/>
</dbReference>
<feature type="domain" description="Glycosyl transferase family 1" evidence="1">
    <location>
        <begin position="163"/>
        <end position="334"/>
    </location>
</feature>
<comment type="caution">
    <text evidence="2">The sequence shown here is derived from an EMBL/GenBank/DDBJ whole genome shotgun (WGS) entry which is preliminary data.</text>
</comment>